<evidence type="ECO:0000256" key="1">
    <source>
        <dbReference type="ARBA" id="ARBA00004953"/>
    </source>
</evidence>
<sequence>MKTVSVIGLGLSINDLTDSHLKLIHKADILIGGKRHLEFFKNTACTKKEITKDLKAVIEFINQKRKDNSIVVLASGDPLFYGIGSLLIKSLGSENICIYPNITSIGAAFSRIKESWHDAHIISLHGQYDEQEFVNALEQQEKIALLTEPKKNPAWVAGFLIKTGNTDFNMCVIEQMGTDAEIVKWYDLKQAAEKEFSDPNVVILKRSELKTGQKESLNQFYPGMPDNYYEHENGLITKSEVRAVTLSKLRLYSPGHVLWDLGAGSGSVAVESSLFITKGKIFAVEQNPDRIKQIQINKDKSGVKNLEIIHARLPEGLENLPRPDRVFIGGGGKNLEQIIKTSAGYLNKNGIIVVNTVLLQNIETAITTFQDTGLKTEIIQVQISSGKEMPWSQRLQAYNPVWIITGTAE</sequence>
<dbReference type="Gene3D" id="3.30.950.10">
    <property type="entry name" value="Methyltransferase, Cobalt-precorrin-4 Transmethylase, Domain 2"/>
    <property type="match status" value="1"/>
</dbReference>
<organism evidence="7 8">
    <name type="scientific">Desulfonema limicola</name>
    <dbReference type="NCBI Taxonomy" id="45656"/>
    <lineage>
        <taxon>Bacteria</taxon>
        <taxon>Pseudomonadati</taxon>
        <taxon>Thermodesulfobacteriota</taxon>
        <taxon>Desulfobacteria</taxon>
        <taxon>Desulfobacterales</taxon>
        <taxon>Desulfococcaceae</taxon>
        <taxon>Desulfonema</taxon>
    </lineage>
</organism>
<dbReference type="KEGG" id="dli:dnl_54540"/>
<dbReference type="SUPFAM" id="SSF53790">
    <property type="entry name" value="Tetrapyrrole methylase"/>
    <property type="match status" value="1"/>
</dbReference>
<protein>
    <submittedName>
        <fullName evidence="7">Cobalamin biosynthesis bifunctional protein</fullName>
    </submittedName>
</protein>
<dbReference type="Gene3D" id="3.40.50.150">
    <property type="entry name" value="Vaccinia Virus protein VP39"/>
    <property type="match status" value="1"/>
</dbReference>
<dbReference type="GO" id="GO:0032259">
    <property type="term" value="P:methylation"/>
    <property type="evidence" value="ECO:0007669"/>
    <property type="project" value="UniProtKB-KW"/>
</dbReference>
<gene>
    <name evidence="7" type="primary">cbiET</name>
    <name evidence="7" type="ORF">dnl_54540</name>
</gene>
<evidence type="ECO:0000256" key="5">
    <source>
        <dbReference type="ARBA" id="ARBA00022691"/>
    </source>
</evidence>
<keyword evidence="4" id="KW-0808">Transferase</keyword>
<dbReference type="InterPro" id="IPR035996">
    <property type="entry name" value="4pyrrol_Methylase_sf"/>
</dbReference>
<dbReference type="InterPro" id="IPR029063">
    <property type="entry name" value="SAM-dependent_MTases_sf"/>
</dbReference>
<dbReference type="InterPro" id="IPR012818">
    <property type="entry name" value="CbiE"/>
</dbReference>
<dbReference type="Gene3D" id="3.40.1010.10">
    <property type="entry name" value="Cobalt-precorrin-4 Transmethylase, Domain 1"/>
    <property type="match status" value="1"/>
</dbReference>
<dbReference type="PIRSF" id="PIRSF036428">
    <property type="entry name" value="CobL"/>
    <property type="match status" value="1"/>
</dbReference>
<keyword evidence="8" id="KW-1185">Reference proteome</keyword>
<evidence type="ECO:0000256" key="4">
    <source>
        <dbReference type="ARBA" id="ARBA00022679"/>
    </source>
</evidence>
<proteinExistence type="predicted"/>
<accession>A0A975BCW6</accession>
<dbReference type="InterPro" id="IPR000878">
    <property type="entry name" value="4pyrrol_Mease"/>
</dbReference>
<feature type="domain" description="Tetrapyrrole methylase" evidence="6">
    <location>
        <begin position="4"/>
        <end position="184"/>
    </location>
</feature>
<dbReference type="InterPro" id="IPR006365">
    <property type="entry name" value="Cbl_synth_CobL"/>
</dbReference>
<evidence type="ECO:0000313" key="7">
    <source>
        <dbReference type="EMBL" id="QTA83061.1"/>
    </source>
</evidence>
<dbReference type="AlphaFoldDB" id="A0A975BCW6"/>
<dbReference type="InterPro" id="IPR014008">
    <property type="entry name" value="Cbl_synth_MTase_CbiT"/>
</dbReference>
<name>A0A975BCW6_9BACT</name>
<reference evidence="7" key="1">
    <citation type="journal article" date="2021" name="Microb. Physiol.">
        <title>Proteogenomic Insights into the Physiology of Marine, Sulfate-Reducing, Filamentous Desulfonema limicola and Desulfonema magnum.</title>
        <authorList>
            <person name="Schnaars V."/>
            <person name="Wohlbrand L."/>
            <person name="Scheve S."/>
            <person name="Hinrichs C."/>
            <person name="Reinhardt R."/>
            <person name="Rabus R."/>
        </authorList>
    </citation>
    <scope>NUCLEOTIDE SEQUENCE</scope>
    <source>
        <strain evidence="7">5ac10</strain>
    </source>
</reference>
<dbReference type="SUPFAM" id="SSF53335">
    <property type="entry name" value="S-adenosyl-L-methionine-dependent methyltransferases"/>
    <property type="match status" value="1"/>
</dbReference>
<keyword evidence="5" id="KW-0949">S-adenosyl-L-methionine</keyword>
<evidence type="ECO:0000259" key="6">
    <source>
        <dbReference type="Pfam" id="PF00590"/>
    </source>
</evidence>
<dbReference type="CDD" id="cd11644">
    <property type="entry name" value="Precorrin-6Y-MT"/>
    <property type="match status" value="1"/>
</dbReference>
<dbReference type="InterPro" id="IPR014776">
    <property type="entry name" value="4pyrrole_Mease_sub2"/>
</dbReference>
<dbReference type="GO" id="GO:0008276">
    <property type="term" value="F:protein methyltransferase activity"/>
    <property type="evidence" value="ECO:0007669"/>
    <property type="project" value="InterPro"/>
</dbReference>
<evidence type="ECO:0000313" key="8">
    <source>
        <dbReference type="Proteomes" id="UP000663720"/>
    </source>
</evidence>
<dbReference type="Pfam" id="PF00590">
    <property type="entry name" value="TP_methylase"/>
    <property type="match status" value="1"/>
</dbReference>
<dbReference type="NCBIfam" id="TIGR02469">
    <property type="entry name" value="CbiT"/>
    <property type="match status" value="1"/>
</dbReference>
<dbReference type="CDD" id="cd02440">
    <property type="entry name" value="AdoMet_MTases"/>
    <property type="match status" value="1"/>
</dbReference>
<dbReference type="RefSeq" id="WP_207688906.1">
    <property type="nucleotide sequence ID" value="NZ_CP061799.1"/>
</dbReference>
<keyword evidence="2" id="KW-0169">Cobalamin biosynthesis</keyword>
<dbReference type="PANTHER" id="PTHR43182:SF1">
    <property type="entry name" value="COBALT-PRECORRIN-7 C(5)-METHYLTRANSFERASE"/>
    <property type="match status" value="1"/>
</dbReference>
<comment type="pathway">
    <text evidence="1">Cofactor biosynthesis; adenosylcobalamin biosynthesis.</text>
</comment>
<evidence type="ECO:0000256" key="3">
    <source>
        <dbReference type="ARBA" id="ARBA00022603"/>
    </source>
</evidence>
<dbReference type="InterPro" id="IPR014777">
    <property type="entry name" value="4pyrrole_Mease_sub1"/>
</dbReference>
<dbReference type="EMBL" id="CP061799">
    <property type="protein sequence ID" value="QTA83061.1"/>
    <property type="molecule type" value="Genomic_DNA"/>
</dbReference>
<dbReference type="PANTHER" id="PTHR43182">
    <property type="entry name" value="COBALT-PRECORRIN-6B C(15)-METHYLTRANSFERASE (DECARBOXYLATING)"/>
    <property type="match status" value="1"/>
</dbReference>
<dbReference type="GO" id="GO:0009236">
    <property type="term" value="P:cobalamin biosynthetic process"/>
    <property type="evidence" value="ECO:0007669"/>
    <property type="project" value="UniProtKB-KW"/>
</dbReference>
<dbReference type="Proteomes" id="UP000663720">
    <property type="component" value="Chromosome"/>
</dbReference>
<dbReference type="NCBIfam" id="TIGR02467">
    <property type="entry name" value="CbiE"/>
    <property type="match status" value="1"/>
</dbReference>
<evidence type="ECO:0000256" key="2">
    <source>
        <dbReference type="ARBA" id="ARBA00022573"/>
    </source>
</evidence>
<keyword evidence="3" id="KW-0489">Methyltransferase</keyword>
<dbReference type="InterPro" id="IPR050714">
    <property type="entry name" value="Cobalamin_biosynth_MTase"/>
</dbReference>